<organism evidence="8 9">
    <name type="scientific">Actinidia chinensis var. chinensis</name>
    <name type="common">Chinese soft-hair kiwi</name>
    <dbReference type="NCBI Taxonomy" id="1590841"/>
    <lineage>
        <taxon>Eukaryota</taxon>
        <taxon>Viridiplantae</taxon>
        <taxon>Streptophyta</taxon>
        <taxon>Embryophyta</taxon>
        <taxon>Tracheophyta</taxon>
        <taxon>Spermatophyta</taxon>
        <taxon>Magnoliopsida</taxon>
        <taxon>eudicotyledons</taxon>
        <taxon>Gunneridae</taxon>
        <taxon>Pentapetalae</taxon>
        <taxon>asterids</taxon>
        <taxon>Ericales</taxon>
        <taxon>Actinidiaceae</taxon>
        <taxon>Actinidia</taxon>
    </lineage>
</organism>
<dbReference type="InterPro" id="IPR000504">
    <property type="entry name" value="RRM_dom"/>
</dbReference>
<dbReference type="CDD" id="cd12524">
    <property type="entry name" value="RRM1_MEI2_like"/>
    <property type="match status" value="1"/>
</dbReference>
<dbReference type="GO" id="GO:0051321">
    <property type="term" value="P:meiotic cell cycle"/>
    <property type="evidence" value="ECO:0007669"/>
    <property type="project" value="UniProtKB-KW"/>
</dbReference>
<name>A0A2R6QQ80_ACTCC</name>
<dbReference type="AlphaFoldDB" id="A0A2R6QQ80"/>
<dbReference type="FunFam" id="3.30.70.330:FF:000101">
    <property type="entry name" value="Protein MEI2-like 1"/>
    <property type="match status" value="1"/>
</dbReference>
<evidence type="ECO:0000313" key="8">
    <source>
        <dbReference type="EMBL" id="PSS12088.1"/>
    </source>
</evidence>
<accession>A0A2R6QQ80</accession>
<comment type="caution">
    <text evidence="8">The sequence shown here is derived from an EMBL/GenBank/DDBJ whole genome shotgun (WGS) entry which is preliminary data.</text>
</comment>
<dbReference type="PANTHER" id="PTHR23189">
    <property type="entry name" value="RNA RECOGNITION MOTIF-CONTAINING"/>
    <property type="match status" value="1"/>
</dbReference>
<sequence>MVKPCEWPGTYLIRDQKFNLSLEKHTVGAERAASNFFNRSVDHDLGVRSNLNTEPAYYFMEGDEIWVVGAQYENGLFSSSLSELFSRKMRLTSNNALYGHSVGDAASHYDEEEPFESLEEMEAQTIGNLLPNDDELLSGVTDGLDYVGQPNTGEEIEDLDLFNSVGGMDLGEDGFPPGKRDSEFTGGNINSQPRGSVSSVVGEHHYGKHPSRTLFVRNINTNVEDSKLQALFEQYGDIRTLYTTCKHRGFVMISYYDIRAARNAMRALHKKPLRRRKLDIHFSIPKDNPSEKDINQSTFAAFNLDSSVSNEELHQIFGVYGEIKEISEAPQRSHGKFIEFYDVRAAEAALRELNRSNIVGKKIKIEPSCTGGARECLMPPFPPDSEQDESPDSEQDESGPYSKVAHLVTQQQDLLFLMGESHLLQWITELFQGYTQQFNPLLVRFWKMFSIMGSHLAFQTVYSL</sequence>
<evidence type="ECO:0000256" key="4">
    <source>
        <dbReference type="ARBA" id="ARBA00058438"/>
    </source>
</evidence>
<dbReference type="EMBL" id="NKQK01000014">
    <property type="protein sequence ID" value="PSS12088.1"/>
    <property type="molecule type" value="Genomic_DNA"/>
</dbReference>
<dbReference type="OrthoDB" id="417481at2759"/>
<evidence type="ECO:0000256" key="1">
    <source>
        <dbReference type="ARBA" id="ARBA00022737"/>
    </source>
</evidence>
<evidence type="ECO:0000256" key="6">
    <source>
        <dbReference type="SAM" id="MobiDB-lite"/>
    </source>
</evidence>
<feature type="domain" description="RRM" evidence="7">
    <location>
        <begin position="212"/>
        <end position="285"/>
    </location>
</feature>
<dbReference type="Pfam" id="PF00076">
    <property type="entry name" value="RRM_1"/>
    <property type="match status" value="2"/>
</dbReference>
<dbReference type="InterPro" id="IPR035979">
    <property type="entry name" value="RBD_domain_sf"/>
</dbReference>
<reference evidence="9" key="2">
    <citation type="journal article" date="2018" name="BMC Genomics">
        <title>A manually annotated Actinidia chinensis var. chinensis (kiwifruit) genome highlights the challenges associated with draft genomes and gene prediction in plants.</title>
        <authorList>
            <person name="Pilkington S.M."/>
            <person name="Crowhurst R."/>
            <person name="Hilario E."/>
            <person name="Nardozza S."/>
            <person name="Fraser L."/>
            <person name="Peng Y."/>
            <person name="Gunaseelan K."/>
            <person name="Simpson R."/>
            <person name="Tahir J."/>
            <person name="Deroles S.C."/>
            <person name="Templeton K."/>
            <person name="Luo Z."/>
            <person name="Davy M."/>
            <person name="Cheng C."/>
            <person name="McNeilage M."/>
            <person name="Scaglione D."/>
            <person name="Liu Y."/>
            <person name="Zhang Q."/>
            <person name="Datson P."/>
            <person name="De Silva N."/>
            <person name="Gardiner S.E."/>
            <person name="Bassett H."/>
            <person name="Chagne D."/>
            <person name="McCallum J."/>
            <person name="Dzierzon H."/>
            <person name="Deng C."/>
            <person name="Wang Y.Y."/>
            <person name="Barron L."/>
            <person name="Manako K."/>
            <person name="Bowen J."/>
            <person name="Foster T.M."/>
            <person name="Erridge Z.A."/>
            <person name="Tiffin H."/>
            <person name="Waite C.N."/>
            <person name="Davies K.M."/>
            <person name="Grierson E.P."/>
            <person name="Laing W.A."/>
            <person name="Kirk R."/>
            <person name="Chen X."/>
            <person name="Wood M."/>
            <person name="Montefiori M."/>
            <person name="Brummell D.A."/>
            <person name="Schwinn K.E."/>
            <person name="Catanach A."/>
            <person name="Fullerton C."/>
            <person name="Li D."/>
            <person name="Meiyalaghan S."/>
            <person name="Nieuwenhuizen N."/>
            <person name="Read N."/>
            <person name="Prakash R."/>
            <person name="Hunter D."/>
            <person name="Zhang H."/>
            <person name="McKenzie M."/>
            <person name="Knabel M."/>
            <person name="Harris A."/>
            <person name="Allan A.C."/>
            <person name="Gleave A."/>
            <person name="Chen A."/>
            <person name="Janssen B.J."/>
            <person name="Plunkett B."/>
            <person name="Ampomah-Dwamena C."/>
            <person name="Voogd C."/>
            <person name="Leif D."/>
            <person name="Lafferty D."/>
            <person name="Souleyre E.J.F."/>
            <person name="Varkonyi-Gasic E."/>
            <person name="Gambi F."/>
            <person name="Hanley J."/>
            <person name="Yao J.L."/>
            <person name="Cheung J."/>
            <person name="David K.M."/>
            <person name="Warren B."/>
            <person name="Marsh K."/>
            <person name="Snowden K.C."/>
            <person name="Lin-Wang K."/>
            <person name="Brian L."/>
            <person name="Martinez-Sanchez M."/>
            <person name="Wang M."/>
            <person name="Ileperuma N."/>
            <person name="Macnee N."/>
            <person name="Campin R."/>
            <person name="McAtee P."/>
            <person name="Drummond R.S.M."/>
            <person name="Espley R.V."/>
            <person name="Ireland H.S."/>
            <person name="Wu R."/>
            <person name="Atkinson R.G."/>
            <person name="Karunairetnam S."/>
            <person name="Bulley S."/>
            <person name="Chunkath S."/>
            <person name="Hanley Z."/>
            <person name="Storey R."/>
            <person name="Thrimawithana A.H."/>
            <person name="Thomson S."/>
            <person name="David C."/>
            <person name="Testolin R."/>
            <person name="Huang H."/>
            <person name="Hellens R.P."/>
            <person name="Schaffer R.J."/>
        </authorList>
    </citation>
    <scope>NUCLEOTIDE SEQUENCE [LARGE SCALE GENOMIC DNA]</scope>
    <source>
        <strain evidence="9">cv. Red5</strain>
    </source>
</reference>
<feature type="compositionally biased region" description="Acidic residues" evidence="6">
    <location>
        <begin position="385"/>
        <end position="397"/>
    </location>
</feature>
<proteinExistence type="predicted"/>
<keyword evidence="3" id="KW-0469">Meiosis</keyword>
<dbReference type="SMART" id="SM00360">
    <property type="entry name" value="RRM"/>
    <property type="match status" value="2"/>
</dbReference>
<keyword evidence="9" id="KW-1185">Reference proteome</keyword>
<gene>
    <name evidence="8" type="ORF">CEY00_Acc16298</name>
</gene>
<evidence type="ECO:0000259" key="7">
    <source>
        <dbReference type="PROSITE" id="PS50102"/>
    </source>
</evidence>
<keyword evidence="2 5" id="KW-0694">RNA-binding</keyword>
<feature type="domain" description="RRM" evidence="7">
    <location>
        <begin position="297"/>
        <end position="370"/>
    </location>
</feature>
<dbReference type="OMA" id="NTEPAYY"/>
<dbReference type="SUPFAM" id="SSF54928">
    <property type="entry name" value="RNA-binding domain, RBD"/>
    <property type="match status" value="2"/>
</dbReference>
<comment type="function">
    <text evidence="4">Probable RNA-binding protein that plays a role in meiosis and vegetative growth.</text>
</comment>
<evidence type="ECO:0000256" key="5">
    <source>
        <dbReference type="PROSITE-ProRule" id="PRU00176"/>
    </source>
</evidence>
<dbReference type="Proteomes" id="UP000241394">
    <property type="component" value="Chromosome LG14"/>
</dbReference>
<keyword evidence="1" id="KW-0677">Repeat</keyword>
<protein>
    <submittedName>
        <fullName evidence="8">Protein MEI2-like</fullName>
    </submittedName>
</protein>
<dbReference type="GO" id="GO:0045836">
    <property type="term" value="P:positive regulation of meiotic nuclear division"/>
    <property type="evidence" value="ECO:0007669"/>
    <property type="project" value="UniProtKB-ARBA"/>
</dbReference>
<evidence type="ECO:0000256" key="2">
    <source>
        <dbReference type="ARBA" id="ARBA00022884"/>
    </source>
</evidence>
<dbReference type="GO" id="GO:0003723">
    <property type="term" value="F:RNA binding"/>
    <property type="evidence" value="ECO:0007669"/>
    <property type="project" value="UniProtKB-UniRule"/>
</dbReference>
<dbReference type="InParanoid" id="A0A2R6QQ80"/>
<evidence type="ECO:0000313" key="9">
    <source>
        <dbReference type="Proteomes" id="UP000241394"/>
    </source>
</evidence>
<reference evidence="8 9" key="1">
    <citation type="submission" date="2017-07" db="EMBL/GenBank/DDBJ databases">
        <title>An improved, manually edited Actinidia chinensis var. chinensis (kiwifruit) genome highlights the challenges associated with draft genomes and gene prediction in plants.</title>
        <authorList>
            <person name="Pilkington S."/>
            <person name="Crowhurst R."/>
            <person name="Hilario E."/>
            <person name="Nardozza S."/>
            <person name="Fraser L."/>
            <person name="Peng Y."/>
            <person name="Gunaseelan K."/>
            <person name="Simpson R."/>
            <person name="Tahir J."/>
            <person name="Deroles S."/>
            <person name="Templeton K."/>
            <person name="Luo Z."/>
            <person name="Davy M."/>
            <person name="Cheng C."/>
            <person name="Mcneilage M."/>
            <person name="Scaglione D."/>
            <person name="Liu Y."/>
            <person name="Zhang Q."/>
            <person name="Datson P."/>
            <person name="De Silva N."/>
            <person name="Gardiner S."/>
            <person name="Bassett H."/>
            <person name="Chagne D."/>
            <person name="Mccallum J."/>
            <person name="Dzierzon H."/>
            <person name="Deng C."/>
            <person name="Wang Y.-Y."/>
            <person name="Barron N."/>
            <person name="Manako K."/>
            <person name="Bowen J."/>
            <person name="Foster T."/>
            <person name="Erridge Z."/>
            <person name="Tiffin H."/>
            <person name="Waite C."/>
            <person name="Davies K."/>
            <person name="Grierson E."/>
            <person name="Laing W."/>
            <person name="Kirk R."/>
            <person name="Chen X."/>
            <person name="Wood M."/>
            <person name="Montefiori M."/>
            <person name="Brummell D."/>
            <person name="Schwinn K."/>
            <person name="Catanach A."/>
            <person name="Fullerton C."/>
            <person name="Li D."/>
            <person name="Meiyalaghan S."/>
            <person name="Nieuwenhuizen N."/>
            <person name="Read N."/>
            <person name="Prakash R."/>
            <person name="Hunter D."/>
            <person name="Zhang H."/>
            <person name="Mckenzie M."/>
            <person name="Knabel M."/>
            <person name="Harris A."/>
            <person name="Allan A."/>
            <person name="Chen A."/>
            <person name="Janssen B."/>
            <person name="Plunkett B."/>
            <person name="Dwamena C."/>
            <person name="Voogd C."/>
            <person name="Leif D."/>
            <person name="Lafferty D."/>
            <person name="Souleyre E."/>
            <person name="Varkonyi-Gasic E."/>
            <person name="Gambi F."/>
            <person name="Hanley J."/>
            <person name="Yao J.-L."/>
            <person name="Cheung J."/>
            <person name="David K."/>
            <person name="Warren B."/>
            <person name="Marsh K."/>
            <person name="Snowden K."/>
            <person name="Lin-Wang K."/>
            <person name="Brian L."/>
            <person name="Martinez-Sanchez M."/>
            <person name="Wang M."/>
            <person name="Ileperuma N."/>
            <person name="Macnee N."/>
            <person name="Campin R."/>
            <person name="Mcatee P."/>
            <person name="Drummond R."/>
            <person name="Espley R."/>
            <person name="Ireland H."/>
            <person name="Wu R."/>
            <person name="Atkinson R."/>
            <person name="Karunairetnam S."/>
            <person name="Bulley S."/>
            <person name="Chunkath S."/>
            <person name="Hanley Z."/>
            <person name="Storey R."/>
            <person name="Thrimawithana A."/>
            <person name="Thomson S."/>
            <person name="David C."/>
            <person name="Testolin R."/>
        </authorList>
    </citation>
    <scope>NUCLEOTIDE SEQUENCE [LARGE SCALE GENOMIC DNA]</scope>
    <source>
        <strain evidence="9">cv. Red5</strain>
        <tissue evidence="8">Young leaf</tissue>
    </source>
</reference>
<dbReference type="InterPro" id="IPR034453">
    <property type="entry name" value="MEI2-like_RRM1"/>
</dbReference>
<dbReference type="PROSITE" id="PS50102">
    <property type="entry name" value="RRM"/>
    <property type="match status" value="2"/>
</dbReference>
<feature type="region of interest" description="Disordered" evidence="6">
    <location>
        <begin position="374"/>
        <end position="400"/>
    </location>
</feature>
<dbReference type="InterPro" id="IPR012677">
    <property type="entry name" value="Nucleotide-bd_a/b_plait_sf"/>
</dbReference>
<dbReference type="Gene3D" id="3.30.70.330">
    <property type="match status" value="2"/>
</dbReference>
<dbReference type="Gramene" id="PSS12088">
    <property type="protein sequence ID" value="PSS12088"/>
    <property type="gene ID" value="CEY00_Acc16298"/>
</dbReference>
<dbReference type="FunFam" id="3.30.70.330:FF:000063">
    <property type="entry name" value="MEI2-like protein 5 isoform 2"/>
    <property type="match status" value="1"/>
</dbReference>
<evidence type="ECO:0000256" key="3">
    <source>
        <dbReference type="ARBA" id="ARBA00023254"/>
    </source>
</evidence>
<dbReference type="GO" id="GO:0045927">
    <property type="term" value="P:positive regulation of growth"/>
    <property type="evidence" value="ECO:0007669"/>
    <property type="project" value="UniProtKB-ARBA"/>
</dbReference>